<accession>A0A210PQX1</accession>
<comment type="caution">
    <text evidence="2">The sequence shown here is derived from an EMBL/GenBank/DDBJ whole genome shotgun (WGS) entry which is preliminary data.</text>
</comment>
<evidence type="ECO:0000313" key="3">
    <source>
        <dbReference type="Proteomes" id="UP000242188"/>
    </source>
</evidence>
<dbReference type="OrthoDB" id="6109927at2759"/>
<dbReference type="PANTHER" id="PTHR15034">
    <property type="entry name" value="DEATH DOMAIN-CONTAINING PROTEIN CRADD"/>
    <property type="match status" value="1"/>
</dbReference>
<dbReference type="GO" id="GO:0002020">
    <property type="term" value="F:protease binding"/>
    <property type="evidence" value="ECO:0007669"/>
    <property type="project" value="InterPro"/>
</dbReference>
<dbReference type="InterPro" id="IPR001315">
    <property type="entry name" value="CARD"/>
</dbReference>
<dbReference type="GO" id="GO:0042981">
    <property type="term" value="P:regulation of apoptotic process"/>
    <property type="evidence" value="ECO:0007669"/>
    <property type="project" value="InterPro"/>
</dbReference>
<sequence length="686" mass="77625">MDPIHKAKLKRNYVQIVNDLEPKDVVDDLYQDGILTDNDCERVTNSNKTRKERCENLISVLTKRGPLAFESFLGAIRCSKYSHIADLIIPDVTATDSVPCGKNGENTSNSNDACEECSPYFPVSFLNPDIEDILKRHCCLILQNVEPKDLLPYSYQEDIFSEDECDRIKTGETRKDRCALYLKELSKSRKDKLIILLKASLQKKYQYIVERIQQPFVSAKSCTETDSVPISITPRCRINESSIERSTVLNQTDPCTRYKKYYVNTDSSTSQLKQREDYFSQTLKLEEDRDVNCTKQKHTKLVNCTNAYEVKIDNCPSTKRTRRDITPEEGQLVTVSGTTEIVPFLMSPGASKPDTLPNKRLDVAFNTLVSMMNRGLFDQFNGLTTRLRRRYRTDFDMKCVLGYLQANLELHKSNFDGAKKHIESALTICGKTTNTRYFTLELLGTKARMLLYQKKFETLQDVVDAAKMIIETDVVASSGRAAGWLHVQEGRLMAAQIDLLNPTRVNFIGAHGYLHDRAKASFEKALANFQEDKSEYGPVGFVYTMCRLIILLLQCGENGLTMDILQPDPTVVDMAGKYLLHVSGTDVTSRRVLSMHYHIANCDYHFRVGNINKAFECAETAHDLATLLDMNEFMVHAHNRLAFLSVKVPPSCGEINEADLFDILFGSDSCPDTSNIDDETSGLDVT</sequence>
<gene>
    <name evidence="2" type="ORF">KP79_PYT07618</name>
</gene>
<dbReference type="SUPFAM" id="SSF47986">
    <property type="entry name" value="DEATH domain"/>
    <property type="match status" value="2"/>
</dbReference>
<keyword evidence="3" id="KW-1185">Reference proteome</keyword>
<dbReference type="EMBL" id="NEDP02005552">
    <property type="protein sequence ID" value="OWF38899.1"/>
    <property type="molecule type" value="Genomic_DNA"/>
</dbReference>
<reference evidence="2 3" key="1">
    <citation type="journal article" date="2017" name="Nat. Ecol. Evol.">
        <title>Scallop genome provides insights into evolution of bilaterian karyotype and development.</title>
        <authorList>
            <person name="Wang S."/>
            <person name="Zhang J."/>
            <person name="Jiao W."/>
            <person name="Li J."/>
            <person name="Xun X."/>
            <person name="Sun Y."/>
            <person name="Guo X."/>
            <person name="Huan P."/>
            <person name="Dong B."/>
            <person name="Zhang L."/>
            <person name="Hu X."/>
            <person name="Sun X."/>
            <person name="Wang J."/>
            <person name="Zhao C."/>
            <person name="Wang Y."/>
            <person name="Wang D."/>
            <person name="Huang X."/>
            <person name="Wang R."/>
            <person name="Lv J."/>
            <person name="Li Y."/>
            <person name="Zhang Z."/>
            <person name="Liu B."/>
            <person name="Lu W."/>
            <person name="Hui Y."/>
            <person name="Liang J."/>
            <person name="Zhou Z."/>
            <person name="Hou R."/>
            <person name="Li X."/>
            <person name="Liu Y."/>
            <person name="Li H."/>
            <person name="Ning X."/>
            <person name="Lin Y."/>
            <person name="Zhao L."/>
            <person name="Xing Q."/>
            <person name="Dou J."/>
            <person name="Li Y."/>
            <person name="Mao J."/>
            <person name="Guo H."/>
            <person name="Dou H."/>
            <person name="Li T."/>
            <person name="Mu C."/>
            <person name="Jiang W."/>
            <person name="Fu Q."/>
            <person name="Fu X."/>
            <person name="Miao Y."/>
            <person name="Liu J."/>
            <person name="Yu Q."/>
            <person name="Li R."/>
            <person name="Liao H."/>
            <person name="Li X."/>
            <person name="Kong Y."/>
            <person name="Jiang Z."/>
            <person name="Chourrout D."/>
            <person name="Li R."/>
            <person name="Bao Z."/>
        </authorList>
    </citation>
    <scope>NUCLEOTIDE SEQUENCE [LARGE SCALE GENOMIC DNA]</scope>
    <source>
        <strain evidence="2 3">PY_sf001</strain>
    </source>
</reference>
<name>A0A210PQX1_MIZYE</name>
<evidence type="ECO:0000313" key="2">
    <source>
        <dbReference type="EMBL" id="OWF38899.1"/>
    </source>
</evidence>
<dbReference type="Proteomes" id="UP000242188">
    <property type="component" value="Unassembled WGS sequence"/>
</dbReference>
<dbReference type="SMART" id="SM00114">
    <property type="entry name" value="CARD"/>
    <property type="match status" value="1"/>
</dbReference>
<dbReference type="PANTHER" id="PTHR15034:SF5">
    <property type="entry name" value="DEATH DOMAIN-CONTAINING PROTEIN CRADD"/>
    <property type="match status" value="1"/>
</dbReference>
<dbReference type="Pfam" id="PF00619">
    <property type="entry name" value="CARD"/>
    <property type="match status" value="1"/>
</dbReference>
<dbReference type="InterPro" id="IPR037939">
    <property type="entry name" value="CRADD"/>
</dbReference>
<dbReference type="InterPro" id="IPR011029">
    <property type="entry name" value="DEATH-like_dom_sf"/>
</dbReference>
<dbReference type="CDD" id="cd01671">
    <property type="entry name" value="CARD"/>
    <property type="match status" value="2"/>
</dbReference>
<dbReference type="Gene3D" id="1.10.533.10">
    <property type="entry name" value="Death Domain, Fas"/>
    <property type="match status" value="2"/>
</dbReference>
<protein>
    <recommendedName>
        <fullName evidence="1">CARD domain-containing protein</fullName>
    </recommendedName>
</protein>
<dbReference type="PROSITE" id="PS50209">
    <property type="entry name" value="CARD"/>
    <property type="match status" value="1"/>
</dbReference>
<organism evidence="2 3">
    <name type="scientific">Mizuhopecten yessoensis</name>
    <name type="common">Japanese scallop</name>
    <name type="synonym">Patinopecten yessoensis</name>
    <dbReference type="NCBI Taxonomy" id="6573"/>
    <lineage>
        <taxon>Eukaryota</taxon>
        <taxon>Metazoa</taxon>
        <taxon>Spiralia</taxon>
        <taxon>Lophotrochozoa</taxon>
        <taxon>Mollusca</taxon>
        <taxon>Bivalvia</taxon>
        <taxon>Autobranchia</taxon>
        <taxon>Pteriomorphia</taxon>
        <taxon>Pectinida</taxon>
        <taxon>Pectinoidea</taxon>
        <taxon>Pectinidae</taxon>
        <taxon>Mizuhopecten</taxon>
    </lineage>
</organism>
<proteinExistence type="predicted"/>
<dbReference type="AlphaFoldDB" id="A0A210PQX1"/>
<dbReference type="GO" id="GO:0070513">
    <property type="term" value="F:death domain binding"/>
    <property type="evidence" value="ECO:0007669"/>
    <property type="project" value="InterPro"/>
</dbReference>
<evidence type="ECO:0000259" key="1">
    <source>
        <dbReference type="PROSITE" id="PS50209"/>
    </source>
</evidence>
<feature type="domain" description="CARD" evidence="1">
    <location>
        <begin position="1"/>
        <end position="91"/>
    </location>
</feature>